<dbReference type="Proteomes" id="UP000520592">
    <property type="component" value="Unassembled WGS sequence"/>
</dbReference>
<evidence type="ECO:0000313" key="2">
    <source>
        <dbReference type="Proteomes" id="UP000520592"/>
    </source>
</evidence>
<organism evidence="1 2">
    <name type="scientific">Pseudomonas gingeri</name>
    <dbReference type="NCBI Taxonomy" id="117681"/>
    <lineage>
        <taxon>Bacteria</taxon>
        <taxon>Pseudomonadati</taxon>
        <taxon>Pseudomonadota</taxon>
        <taxon>Gammaproteobacteria</taxon>
        <taxon>Pseudomonadales</taxon>
        <taxon>Pseudomonadaceae</taxon>
        <taxon>Pseudomonas</taxon>
    </lineage>
</organism>
<protein>
    <submittedName>
        <fullName evidence="1">Uncharacterized protein</fullName>
    </submittedName>
</protein>
<dbReference type="AlphaFoldDB" id="A0A7Y7YIX1"/>
<evidence type="ECO:0000313" key="1">
    <source>
        <dbReference type="EMBL" id="NWC37197.1"/>
    </source>
</evidence>
<comment type="caution">
    <text evidence="1">The sequence shown here is derived from an EMBL/GenBank/DDBJ whole genome shotgun (WGS) entry which is preliminary data.</text>
</comment>
<dbReference type="EMBL" id="JACAQD010000057">
    <property type="protein sequence ID" value="NWC37197.1"/>
    <property type="molecule type" value="Genomic_DNA"/>
</dbReference>
<dbReference type="RefSeq" id="WP_177062696.1">
    <property type="nucleotide sequence ID" value="NZ_JACAPS010000049.1"/>
</dbReference>
<reference evidence="1 2" key="1">
    <citation type="submission" date="2020-04" db="EMBL/GenBank/DDBJ databases">
        <title>Molecular characterization of pseudomonads from Agaricus bisporus reveal novel blotch 2 pathogens in Western Europe.</title>
        <authorList>
            <person name="Taparia T."/>
            <person name="Krijger M."/>
            <person name="Haynes E."/>
            <person name="Elpinstone J.G."/>
            <person name="Noble R."/>
            <person name="Van Der Wolf J."/>
        </authorList>
    </citation>
    <scope>NUCLEOTIDE SEQUENCE [LARGE SCALE GENOMIC DNA]</scope>
    <source>
        <strain evidence="1 2">IPO3737</strain>
    </source>
</reference>
<sequence>MDDSRYQKWMMPLIYVQGFDMWFYEILNGLARMDAKLVAEDHWMTSFPEGVSRGDSDREKDHYTYSYLWVLGGYELIRTIWQQLNEGKHPHAKTFRKLVEDFKKVRMPLAKLESPRKLKGNLPIARVAIARPEGVCWILSNKLVVSRIELSDLLIKALNKIGEVRNIKQVRRKNIFDEIDTGQSEH</sequence>
<proteinExistence type="predicted"/>
<name>A0A7Y7YIX1_9PSED</name>
<gene>
    <name evidence="1" type="ORF">HX876_33105</name>
</gene>
<accession>A0A7Y7YIX1</accession>